<reference evidence="4" key="1">
    <citation type="submission" date="2020-07" db="EMBL/GenBank/DDBJ databases">
        <title>Huge and variable diversity of episymbiotic CPR bacteria and DPANN archaea in groundwater ecosystems.</title>
        <authorList>
            <person name="He C.Y."/>
            <person name="Keren R."/>
            <person name="Whittaker M."/>
            <person name="Farag I.F."/>
            <person name="Doudna J."/>
            <person name="Cate J.H.D."/>
            <person name="Banfield J.F."/>
        </authorList>
    </citation>
    <scope>NUCLEOTIDE SEQUENCE</scope>
    <source>
        <strain evidence="4">NC_groundwater_672_Ag_B-0.1um_62_36</strain>
    </source>
</reference>
<gene>
    <name evidence="4" type="ORF">HYY20_01235</name>
</gene>
<dbReference type="PANTHER" id="PTHR34475">
    <property type="match status" value="1"/>
</dbReference>
<dbReference type="PANTHER" id="PTHR34475:SF1">
    <property type="entry name" value="CYTOSKELETON PROTEIN RODZ"/>
    <property type="match status" value="1"/>
</dbReference>
<dbReference type="SUPFAM" id="SSF47413">
    <property type="entry name" value="lambda repressor-like DNA-binding domains"/>
    <property type="match status" value="1"/>
</dbReference>
<evidence type="ECO:0000313" key="5">
    <source>
        <dbReference type="Proteomes" id="UP000769766"/>
    </source>
</evidence>
<dbReference type="EMBL" id="JACPRF010000035">
    <property type="protein sequence ID" value="MBI2875486.1"/>
    <property type="molecule type" value="Genomic_DNA"/>
</dbReference>
<evidence type="ECO:0000256" key="2">
    <source>
        <dbReference type="SAM" id="Phobius"/>
    </source>
</evidence>
<dbReference type="InterPro" id="IPR010982">
    <property type="entry name" value="Lambda_DNA-bd_dom_sf"/>
</dbReference>
<evidence type="ECO:0000313" key="4">
    <source>
        <dbReference type="EMBL" id="MBI2875486.1"/>
    </source>
</evidence>
<evidence type="ECO:0000256" key="1">
    <source>
        <dbReference type="SAM" id="MobiDB-lite"/>
    </source>
</evidence>
<dbReference type="Proteomes" id="UP000769766">
    <property type="component" value="Unassembled WGS sequence"/>
</dbReference>
<protein>
    <submittedName>
        <fullName evidence="4">DUF4115 domain-containing protein</fullName>
    </submittedName>
</protein>
<keyword evidence="2" id="KW-0472">Membrane</keyword>
<dbReference type="Pfam" id="PF13464">
    <property type="entry name" value="RodZ_C"/>
    <property type="match status" value="1"/>
</dbReference>
<keyword evidence="2" id="KW-0812">Transmembrane</keyword>
<evidence type="ECO:0000259" key="3">
    <source>
        <dbReference type="Pfam" id="PF13464"/>
    </source>
</evidence>
<sequence>MESVGERLNKERKRKGLSIHDVATVTKIQPRFIQALEEDRFEILPSSVFIKGFLKSYASCLGMDPEEVIELYREQFAQQAQQKSLVKEGGGGTLLEVEALPAGHRKRRKGPWKFLAFVFAVFFLFWAGRYLYGRWQAPPGEGPRPEESGTPSPLLVPESPPGPSAPGGKGMSGALPQEGALERRTEVPPPEATKSQGKEPLVLSVVAQEEAWIRVEIDGKDARQLFLKAGQSRQWKASEGFLLTIGNASAVRVHLNGKAVALPPAPGNVLRGFRIQRELAG</sequence>
<dbReference type="Pfam" id="PF13413">
    <property type="entry name" value="HTH_25"/>
    <property type="match status" value="1"/>
</dbReference>
<feature type="domain" description="Cytoskeleton protein RodZ-like C-terminal" evidence="3">
    <location>
        <begin position="205"/>
        <end position="271"/>
    </location>
</feature>
<organism evidence="4 5">
    <name type="scientific">Tectimicrobiota bacterium</name>
    <dbReference type="NCBI Taxonomy" id="2528274"/>
    <lineage>
        <taxon>Bacteria</taxon>
        <taxon>Pseudomonadati</taxon>
        <taxon>Nitrospinota/Tectimicrobiota group</taxon>
        <taxon>Candidatus Tectimicrobiota</taxon>
    </lineage>
</organism>
<keyword evidence="2" id="KW-1133">Transmembrane helix</keyword>
<name>A0A932CLF8_UNCTE</name>
<dbReference type="CDD" id="cd00093">
    <property type="entry name" value="HTH_XRE"/>
    <property type="match status" value="1"/>
</dbReference>
<dbReference type="InterPro" id="IPR050400">
    <property type="entry name" value="Bact_Cytoskel_RodZ"/>
</dbReference>
<dbReference type="AlphaFoldDB" id="A0A932CLF8"/>
<dbReference type="GO" id="GO:0003677">
    <property type="term" value="F:DNA binding"/>
    <property type="evidence" value="ECO:0007669"/>
    <property type="project" value="InterPro"/>
</dbReference>
<dbReference type="InterPro" id="IPR001387">
    <property type="entry name" value="Cro/C1-type_HTH"/>
</dbReference>
<accession>A0A932CLF8</accession>
<feature type="region of interest" description="Disordered" evidence="1">
    <location>
        <begin position="139"/>
        <end position="175"/>
    </location>
</feature>
<feature type="transmembrane region" description="Helical" evidence="2">
    <location>
        <begin position="114"/>
        <end position="132"/>
    </location>
</feature>
<proteinExistence type="predicted"/>
<dbReference type="Gene3D" id="1.10.260.40">
    <property type="entry name" value="lambda repressor-like DNA-binding domains"/>
    <property type="match status" value="1"/>
</dbReference>
<comment type="caution">
    <text evidence="4">The sequence shown here is derived from an EMBL/GenBank/DDBJ whole genome shotgun (WGS) entry which is preliminary data.</text>
</comment>
<dbReference type="InterPro" id="IPR025194">
    <property type="entry name" value="RodZ-like_C"/>
</dbReference>